<dbReference type="InterPro" id="IPR014729">
    <property type="entry name" value="Rossmann-like_a/b/a_fold"/>
</dbReference>
<dbReference type="Gene3D" id="3.40.50.620">
    <property type="entry name" value="HUPs"/>
    <property type="match status" value="1"/>
</dbReference>
<dbReference type="InterPro" id="IPR051786">
    <property type="entry name" value="ASN_synthetase/amidase"/>
</dbReference>
<evidence type="ECO:0000256" key="1">
    <source>
        <dbReference type="ARBA" id="ARBA00005187"/>
    </source>
</evidence>
<gene>
    <name evidence="5" type="ORF">P3W24_11735</name>
</gene>
<dbReference type="EC" id="6.3.5.4" evidence="2"/>
<reference evidence="5 6" key="1">
    <citation type="journal article" date="2024" name="Curr. Microbiol.">
        <title>Luteibacter sahnii sp. nov., A Novel Yellow-Colored Xanthomonadin Pigment Producing Probiotic Bacterium from Healthy Rice Seed Microbiome.</title>
        <authorList>
            <person name="Jaiswal G."/>
            <person name="Rana R."/>
            <person name="Nayak P.K."/>
            <person name="Chouhan R."/>
            <person name="Gandhi S.G."/>
            <person name="Patel H.K."/>
            <person name="Patil P.B."/>
        </authorList>
    </citation>
    <scope>NUCLEOTIDE SEQUENCE [LARGE SCALE GENOMIC DNA]</scope>
    <source>
        <strain evidence="5 6">PPL201</strain>
    </source>
</reference>
<keyword evidence="6" id="KW-1185">Reference proteome</keyword>
<organism evidence="5 6">
    <name type="scientific">Luteibacter sahnii</name>
    <dbReference type="NCBI Taxonomy" id="3021977"/>
    <lineage>
        <taxon>Bacteria</taxon>
        <taxon>Pseudomonadati</taxon>
        <taxon>Pseudomonadota</taxon>
        <taxon>Gammaproteobacteria</taxon>
        <taxon>Lysobacterales</taxon>
        <taxon>Rhodanobacteraceae</taxon>
        <taxon>Luteibacter</taxon>
    </lineage>
</organism>
<accession>A0ABT6BBY5</accession>
<comment type="pathway">
    <text evidence="1">Amino-acid biosynthesis; L-asparagine biosynthesis; L-asparagine from L-aspartate (L-Gln route): step 1/1.</text>
</comment>
<evidence type="ECO:0000313" key="6">
    <source>
        <dbReference type="Proteomes" id="UP001528850"/>
    </source>
</evidence>
<protein>
    <recommendedName>
        <fullName evidence="2">asparagine synthase (glutamine-hydrolyzing)</fullName>
        <ecNumber evidence="2">6.3.5.4</ecNumber>
    </recommendedName>
</protein>
<name>A0ABT6BBY5_9GAMM</name>
<dbReference type="EMBL" id="JARJJS010000002">
    <property type="protein sequence ID" value="MDF4025636.1"/>
    <property type="molecule type" value="Genomic_DNA"/>
</dbReference>
<dbReference type="InterPro" id="IPR001962">
    <property type="entry name" value="Asn_synthase"/>
</dbReference>
<comment type="caution">
    <text evidence="5">The sequence shown here is derived from an EMBL/GenBank/DDBJ whole genome shotgun (WGS) entry which is preliminary data.</text>
</comment>
<evidence type="ECO:0000256" key="3">
    <source>
        <dbReference type="ARBA" id="ARBA00048741"/>
    </source>
</evidence>
<evidence type="ECO:0000259" key="4">
    <source>
        <dbReference type="Pfam" id="PF00733"/>
    </source>
</evidence>
<evidence type="ECO:0000313" key="5">
    <source>
        <dbReference type="EMBL" id="MDF4025636.1"/>
    </source>
</evidence>
<proteinExistence type="predicted"/>
<comment type="catalytic activity">
    <reaction evidence="3">
        <text>L-aspartate + L-glutamine + ATP + H2O = L-asparagine + L-glutamate + AMP + diphosphate + H(+)</text>
        <dbReference type="Rhea" id="RHEA:12228"/>
        <dbReference type="ChEBI" id="CHEBI:15377"/>
        <dbReference type="ChEBI" id="CHEBI:15378"/>
        <dbReference type="ChEBI" id="CHEBI:29985"/>
        <dbReference type="ChEBI" id="CHEBI:29991"/>
        <dbReference type="ChEBI" id="CHEBI:30616"/>
        <dbReference type="ChEBI" id="CHEBI:33019"/>
        <dbReference type="ChEBI" id="CHEBI:58048"/>
        <dbReference type="ChEBI" id="CHEBI:58359"/>
        <dbReference type="ChEBI" id="CHEBI:456215"/>
        <dbReference type="EC" id="6.3.5.4"/>
    </reaction>
</comment>
<dbReference type="SUPFAM" id="SSF52402">
    <property type="entry name" value="Adenine nucleotide alpha hydrolases-like"/>
    <property type="match status" value="1"/>
</dbReference>
<feature type="domain" description="Asparagine synthetase" evidence="4">
    <location>
        <begin position="95"/>
        <end position="225"/>
    </location>
</feature>
<dbReference type="Pfam" id="PF00733">
    <property type="entry name" value="Asn_synthase"/>
    <property type="match status" value="1"/>
</dbReference>
<dbReference type="PANTHER" id="PTHR43284">
    <property type="entry name" value="ASPARAGINE SYNTHETASE (GLUTAMINE-HYDROLYZING)"/>
    <property type="match status" value="1"/>
</dbReference>
<dbReference type="PANTHER" id="PTHR43284:SF1">
    <property type="entry name" value="ASPARAGINE SYNTHETASE"/>
    <property type="match status" value="1"/>
</dbReference>
<dbReference type="Proteomes" id="UP001528850">
    <property type="component" value="Unassembled WGS sequence"/>
</dbReference>
<evidence type="ECO:0000256" key="2">
    <source>
        <dbReference type="ARBA" id="ARBA00012737"/>
    </source>
</evidence>
<sequence>MILAERDPFGFRRVVYHVASATVGERVDEVAARASLAERGIDVAACQGYFSGRRLHDRTVMRDIRQLAPGQRLQVSADGWQATDASPPTPASDDLEAALLDAVHRAVEGPGRTAIALSGGLDSALLLGLLHAHGHRDVPAYVLATGMPDYDERDAALATARRLGMDVIVVNACEADFVDALPQVMRHVDEPLYNLHPVAKWLLAAAMRRDGVVRAISGDGVDQVMRRDTSADYLPLCRTLFQAQGVALHPPFLAPDVVGHLLARPPDPEKTCIRELGQRHGVARELVTGPKRSRLAPPMDLRALLPPGRADALAHALGWPPPDLTDDRARVQWTTLMQLLDRLRMRA</sequence>